<evidence type="ECO:0000313" key="1">
    <source>
        <dbReference type="EMBL" id="KKL72547.1"/>
    </source>
</evidence>
<dbReference type="AlphaFoldDB" id="A0A0F9HBU1"/>
<feature type="non-terminal residue" evidence="1">
    <location>
        <position position="59"/>
    </location>
</feature>
<proteinExistence type="predicted"/>
<evidence type="ECO:0008006" key="2">
    <source>
        <dbReference type="Google" id="ProtNLM"/>
    </source>
</evidence>
<accession>A0A0F9HBU1</accession>
<protein>
    <recommendedName>
        <fullName evidence="2">Ribbon-helix-helix protein CopG domain-containing protein</fullName>
    </recommendedName>
</protein>
<gene>
    <name evidence="1" type="ORF">LCGC14_2083800</name>
</gene>
<reference evidence="1" key="1">
    <citation type="journal article" date="2015" name="Nature">
        <title>Complex archaea that bridge the gap between prokaryotes and eukaryotes.</title>
        <authorList>
            <person name="Spang A."/>
            <person name="Saw J.H."/>
            <person name="Jorgensen S.L."/>
            <person name="Zaremba-Niedzwiedzka K."/>
            <person name="Martijn J."/>
            <person name="Lind A.E."/>
            <person name="van Eijk R."/>
            <person name="Schleper C."/>
            <person name="Guy L."/>
            <person name="Ettema T.J."/>
        </authorList>
    </citation>
    <scope>NUCLEOTIDE SEQUENCE</scope>
</reference>
<organism evidence="1">
    <name type="scientific">marine sediment metagenome</name>
    <dbReference type="NCBI Taxonomy" id="412755"/>
    <lineage>
        <taxon>unclassified sequences</taxon>
        <taxon>metagenomes</taxon>
        <taxon>ecological metagenomes</taxon>
    </lineage>
</organism>
<comment type="caution">
    <text evidence="1">The sequence shown here is derived from an EMBL/GenBank/DDBJ whole genome shotgun (WGS) entry which is preliminary data.</text>
</comment>
<name>A0A0F9HBU1_9ZZZZ</name>
<sequence>MKTASYSRIAIEDCITAMLPKIAVRELDRAASEEGLYRSALVRAVIMRYLLEPNYVGVA</sequence>
<dbReference type="EMBL" id="LAZR01025239">
    <property type="protein sequence ID" value="KKL72547.1"/>
    <property type="molecule type" value="Genomic_DNA"/>
</dbReference>